<dbReference type="Pfam" id="PF01867">
    <property type="entry name" value="Cas_Cas1"/>
    <property type="match status" value="1"/>
</dbReference>
<keyword evidence="7 9" id="KW-0238">DNA-binding</keyword>
<dbReference type="Gene3D" id="3.100.10.20">
    <property type="entry name" value="CRISPR-associated endonuclease Cas1, N-terminal domain"/>
    <property type="match status" value="1"/>
</dbReference>
<dbReference type="CDD" id="cd09722">
    <property type="entry name" value="Cas1_I-B"/>
    <property type="match status" value="1"/>
</dbReference>
<dbReference type="AlphaFoldDB" id="A0A9Y1BQR3"/>
<evidence type="ECO:0000313" key="10">
    <source>
        <dbReference type="EMBL" id="UJG42619.1"/>
    </source>
</evidence>
<evidence type="ECO:0000256" key="6">
    <source>
        <dbReference type="ARBA" id="ARBA00023118"/>
    </source>
</evidence>
<dbReference type="EC" id="3.1.-.-" evidence="9"/>
<dbReference type="PANTHER" id="PTHR43219:SF2">
    <property type="entry name" value="CRISPR-ASSOCIATED ENDONUCLEASE CAS1"/>
    <property type="match status" value="1"/>
</dbReference>
<dbReference type="GO" id="GO:0016787">
    <property type="term" value="F:hydrolase activity"/>
    <property type="evidence" value="ECO:0007669"/>
    <property type="project" value="UniProtKB-KW"/>
</dbReference>
<dbReference type="InterPro" id="IPR002729">
    <property type="entry name" value="CRISPR-assoc_Cas1"/>
</dbReference>
<evidence type="ECO:0000256" key="5">
    <source>
        <dbReference type="ARBA" id="ARBA00022842"/>
    </source>
</evidence>
<proteinExistence type="inferred from homology"/>
<dbReference type="NCBIfam" id="TIGR00287">
    <property type="entry name" value="cas1"/>
    <property type="match status" value="1"/>
</dbReference>
<dbReference type="Proteomes" id="UP001200513">
    <property type="component" value="Chromosome"/>
</dbReference>
<evidence type="ECO:0000256" key="7">
    <source>
        <dbReference type="ARBA" id="ARBA00023125"/>
    </source>
</evidence>
<sequence>MNKNFYILKNGKLIRKYNTIYFIYQKQEENNKVFKAEIDEEEFDVETENIANKLEYEKRILPIEQIGNLFLYGRVSLTSGVISLLCKKSIPVHFFGYYGNYEGSIIPKESLLSGKMHINQAAHYLDYRKRILLARKFIEGASLNMLRNLKYYQSEGRDFESKIEYIENEIKKITNIIDINKLRALEGGIRNKYYACFDVIIKNTFKFEKRTKQPPLNPINAMISFGNALLYSTIIKNIYHTQLNQTIAFLHEPSERRYSLSLDLSEIFKPLIVDRVIFKLTNKQIITEKHFVKELNSCLLNEKGKKIFVMEYEKKLNSTIKHRSLKRNVSYERLIYLECIKLCKHLLGMKKYEPFVIWW</sequence>
<feature type="binding site" evidence="9">
    <location>
        <position position="266"/>
    </location>
    <ligand>
        <name>Mn(2+)</name>
        <dbReference type="ChEBI" id="CHEBI:29035"/>
    </ligand>
</feature>
<dbReference type="Gene3D" id="1.20.120.920">
    <property type="entry name" value="CRISPR-associated endonuclease Cas1, C-terminal domain"/>
    <property type="match status" value="1"/>
</dbReference>
<gene>
    <name evidence="10" type="primary">cas1b</name>
    <name evidence="9" type="synonym">cas1</name>
    <name evidence="10" type="ORF">K9W46_09520</name>
</gene>
<dbReference type="GO" id="GO:0003677">
    <property type="term" value="F:DNA binding"/>
    <property type="evidence" value="ECO:0007669"/>
    <property type="project" value="UniProtKB-KW"/>
</dbReference>
<dbReference type="InterPro" id="IPR019858">
    <property type="entry name" value="CRISPR-assoc_Cas1_HMARI/TNEAP"/>
</dbReference>
<evidence type="ECO:0000256" key="9">
    <source>
        <dbReference type="HAMAP-Rule" id="MF_01470"/>
    </source>
</evidence>
<keyword evidence="6 9" id="KW-0051">Antiviral defense</keyword>
<dbReference type="GO" id="GO:0043571">
    <property type="term" value="P:maintenance of CRISPR repeat elements"/>
    <property type="evidence" value="ECO:0007669"/>
    <property type="project" value="UniProtKB-UniRule"/>
</dbReference>
<dbReference type="GO" id="GO:0046872">
    <property type="term" value="F:metal ion binding"/>
    <property type="evidence" value="ECO:0007669"/>
    <property type="project" value="UniProtKB-UniRule"/>
</dbReference>
<name>A0A9Y1BQR3_9ARCH</name>
<evidence type="ECO:0000256" key="2">
    <source>
        <dbReference type="ARBA" id="ARBA00022723"/>
    </source>
</evidence>
<dbReference type="InterPro" id="IPR042211">
    <property type="entry name" value="CRISPR-assoc_Cas1_N"/>
</dbReference>
<keyword evidence="4 9" id="KW-0378">Hydrolase</keyword>
<evidence type="ECO:0000256" key="8">
    <source>
        <dbReference type="ARBA" id="ARBA00023211"/>
    </source>
</evidence>
<dbReference type="GO" id="GO:0051607">
    <property type="term" value="P:defense response to virus"/>
    <property type="evidence" value="ECO:0007669"/>
    <property type="project" value="UniProtKB-UniRule"/>
</dbReference>
<accession>A0A9Y1BQR3</accession>
<dbReference type="HAMAP" id="MF_01470">
    <property type="entry name" value="Cas1"/>
    <property type="match status" value="1"/>
</dbReference>
<keyword evidence="8 9" id="KW-0464">Manganese</keyword>
<comment type="function">
    <text evidence="9">CRISPR (clustered regularly interspaced short palindromic repeat), is an adaptive immune system that provides protection against mobile genetic elements (viruses, transposable elements and conjugative plasmids). CRISPR clusters contain spacers, sequences complementary to antecedent mobile elements, and target invading nucleic acids. CRISPR clusters are transcribed and processed into CRISPR RNA (crRNA). Acts as a dsDNA endonuclease. Involved in the integration of spacer DNA into the CRISPR cassette.</text>
</comment>
<keyword evidence="5 9" id="KW-0460">Magnesium</keyword>
<organism evidence="10">
    <name type="scientific">Candidatus Heimdallarchaeum endolithica</name>
    <dbReference type="NCBI Taxonomy" id="2876572"/>
    <lineage>
        <taxon>Archaea</taxon>
        <taxon>Promethearchaeati</taxon>
        <taxon>Candidatus Heimdallarchaeota</taxon>
        <taxon>Candidatus Heimdallarchaeia (ex Rinke et al. 2021) (nom. nud.)</taxon>
        <taxon>Candidatus Heimdallarchaeales</taxon>
        <taxon>Candidatus Heimdallarchaeaceae</taxon>
        <taxon>Candidatus Heimdallarchaeum</taxon>
    </lineage>
</organism>
<comment type="subunit">
    <text evidence="9">Homodimer, forms a heterotetramer with a Cas2 homodimer.</text>
</comment>
<dbReference type="GO" id="GO:0004520">
    <property type="term" value="F:DNA endonuclease activity"/>
    <property type="evidence" value="ECO:0007669"/>
    <property type="project" value="InterPro"/>
</dbReference>
<protein>
    <recommendedName>
        <fullName evidence="9">CRISPR-associated endonuclease Cas1</fullName>
        <ecNumber evidence="9">3.1.-.-</ecNumber>
    </recommendedName>
</protein>
<dbReference type="InterPro" id="IPR042206">
    <property type="entry name" value="CRISPR-assoc_Cas1_C"/>
</dbReference>
<comment type="similarity">
    <text evidence="9">Belongs to the CRISPR-associated endonuclease Cas1 family.</text>
</comment>
<evidence type="ECO:0000256" key="4">
    <source>
        <dbReference type="ARBA" id="ARBA00022801"/>
    </source>
</evidence>
<dbReference type="EMBL" id="CP084167">
    <property type="protein sequence ID" value="UJG42619.1"/>
    <property type="molecule type" value="Genomic_DNA"/>
</dbReference>
<evidence type="ECO:0000256" key="1">
    <source>
        <dbReference type="ARBA" id="ARBA00022722"/>
    </source>
</evidence>
<feature type="binding site" evidence="9">
    <location>
        <position position="251"/>
    </location>
    <ligand>
        <name>Mn(2+)</name>
        <dbReference type="ChEBI" id="CHEBI:29035"/>
    </ligand>
</feature>
<evidence type="ECO:0000256" key="3">
    <source>
        <dbReference type="ARBA" id="ARBA00022759"/>
    </source>
</evidence>
<keyword evidence="3 9" id="KW-0255">Endonuclease</keyword>
<dbReference type="NCBIfam" id="TIGR03641">
    <property type="entry name" value="cas1_HMARI"/>
    <property type="match status" value="1"/>
</dbReference>
<keyword evidence="1 9" id="KW-0540">Nuclease</keyword>
<keyword evidence="2 9" id="KW-0479">Metal-binding</keyword>
<reference evidence="10" key="1">
    <citation type="journal article" date="2022" name="Nat. Microbiol.">
        <title>Unique mobile elements and scalable gene flow at the prokaryote-eukaryote boundary revealed by circularized Asgard archaea genomes.</title>
        <authorList>
            <person name="Wu F."/>
            <person name="Speth D.R."/>
            <person name="Philosof A."/>
            <person name="Cremiere A."/>
            <person name="Narayanan A."/>
            <person name="Barco R.A."/>
            <person name="Connon S.A."/>
            <person name="Amend J.P."/>
            <person name="Antoshechkin I.A."/>
            <person name="Orphan V.J."/>
        </authorList>
    </citation>
    <scope>NUCLEOTIDE SEQUENCE</scope>
    <source>
        <strain evidence="10">PR6</strain>
    </source>
</reference>
<feature type="binding site" evidence="9">
    <location>
        <position position="186"/>
    </location>
    <ligand>
        <name>Mn(2+)</name>
        <dbReference type="ChEBI" id="CHEBI:29035"/>
    </ligand>
</feature>
<dbReference type="PANTHER" id="PTHR43219">
    <property type="entry name" value="CRISPR-ASSOCIATED ENDONUCLEASE CAS1"/>
    <property type="match status" value="1"/>
</dbReference>
<comment type="cofactor">
    <cofactor evidence="9">
        <name>Mg(2+)</name>
        <dbReference type="ChEBI" id="CHEBI:18420"/>
    </cofactor>
    <cofactor evidence="9">
        <name>Mn(2+)</name>
        <dbReference type="ChEBI" id="CHEBI:29035"/>
    </cofactor>
</comment>